<protein>
    <submittedName>
        <fullName evidence="1">Uncharacterized protein</fullName>
    </submittedName>
</protein>
<reference evidence="1" key="1">
    <citation type="submission" date="2022-07" db="EMBL/GenBank/DDBJ databases">
        <title>Genome Sequence of Lecanicillium saksenae.</title>
        <authorList>
            <person name="Buettner E."/>
        </authorList>
    </citation>
    <scope>NUCLEOTIDE SEQUENCE</scope>
    <source>
        <strain evidence="1">VT-O1</strain>
    </source>
</reference>
<accession>A0ACC1QNK4</accession>
<sequence length="479" mass="49968">MDSAVIVSLPLELDGAAFSAARNKPSASPSPGALSASVVTTASPYPPPPSSASSMQMISSETPLGREAKRPRIVSRQSGAISGNSTDMGNTAEQQSMDSANEHLGMTYSQGSEIGSQPSSSIGLVTPSTIPNDTYPAVGTSYWSGNFLGAGTMDKSTSENGDETSGLRGEGQVPGGGSSQMYGSGVAWGSQDMSMSINTMQQYVPRRMANSSWESEAPHNQQGQQAHQQMQPDGSLASPYDSPSTANNRQPFGDYSMVNGPAHRIVPSNAYGTPGGSSAATTPGAAGAWPQSAFYGPGSSKGSGSVATMGNPRAPANMRGGRLGSTGLAKDIKPKILASAASSLPKKSPIQQSATTRSERAKTGDRTTHNDVERKYRTNLKDRIAELRAAVPALQAQQDGESDGTASHAAPKVSKGTVLSKATEYIQQLEQANRAMMSEHQQLVERLQTLEAMLQTGGGRPPQFTPNHGLTLFDPRAFS</sequence>
<name>A0ACC1QNK4_9HYPO</name>
<dbReference type="EMBL" id="JANAKD010000959">
    <property type="protein sequence ID" value="KAJ3485451.1"/>
    <property type="molecule type" value="Genomic_DNA"/>
</dbReference>
<keyword evidence="2" id="KW-1185">Reference proteome</keyword>
<proteinExistence type="predicted"/>
<evidence type="ECO:0000313" key="1">
    <source>
        <dbReference type="EMBL" id="KAJ3485451.1"/>
    </source>
</evidence>
<evidence type="ECO:0000313" key="2">
    <source>
        <dbReference type="Proteomes" id="UP001148737"/>
    </source>
</evidence>
<comment type="caution">
    <text evidence="1">The sequence shown here is derived from an EMBL/GenBank/DDBJ whole genome shotgun (WGS) entry which is preliminary data.</text>
</comment>
<gene>
    <name evidence="1" type="ORF">NLG97_g6813</name>
</gene>
<organism evidence="1 2">
    <name type="scientific">Lecanicillium saksenae</name>
    <dbReference type="NCBI Taxonomy" id="468837"/>
    <lineage>
        <taxon>Eukaryota</taxon>
        <taxon>Fungi</taxon>
        <taxon>Dikarya</taxon>
        <taxon>Ascomycota</taxon>
        <taxon>Pezizomycotina</taxon>
        <taxon>Sordariomycetes</taxon>
        <taxon>Hypocreomycetidae</taxon>
        <taxon>Hypocreales</taxon>
        <taxon>Cordycipitaceae</taxon>
        <taxon>Lecanicillium</taxon>
    </lineage>
</organism>
<dbReference type="Proteomes" id="UP001148737">
    <property type="component" value="Unassembled WGS sequence"/>
</dbReference>